<dbReference type="EMBL" id="JANPWB010000008">
    <property type="protein sequence ID" value="KAJ1165318.1"/>
    <property type="molecule type" value="Genomic_DNA"/>
</dbReference>
<feature type="compositionally biased region" description="Basic and acidic residues" evidence="1">
    <location>
        <begin position="36"/>
        <end position="50"/>
    </location>
</feature>
<accession>A0AAV7SMM8</accession>
<name>A0AAV7SMM8_PLEWA</name>
<feature type="compositionally biased region" description="Polar residues" evidence="1">
    <location>
        <begin position="1"/>
        <end position="10"/>
    </location>
</feature>
<feature type="region of interest" description="Disordered" evidence="1">
    <location>
        <begin position="36"/>
        <end position="61"/>
    </location>
</feature>
<dbReference type="Proteomes" id="UP001066276">
    <property type="component" value="Chromosome 4_2"/>
</dbReference>
<sequence length="121" mass="13087">MAAYPSSNPRRPNALAKPDQDTGTVLDCLEEAKAPADPSLEAKLKEDRSVSGEAGASRQALPSTMDAMSVAIYFQADKQETQVDLLSDLAVHAVSIDKKLQELNNLKGRAQTQTYTQQVLL</sequence>
<protein>
    <submittedName>
        <fullName evidence="2">Uncharacterized protein</fullName>
    </submittedName>
</protein>
<evidence type="ECO:0000313" key="3">
    <source>
        <dbReference type="Proteomes" id="UP001066276"/>
    </source>
</evidence>
<dbReference type="AlphaFoldDB" id="A0AAV7SMM8"/>
<organism evidence="2 3">
    <name type="scientific">Pleurodeles waltl</name>
    <name type="common">Iberian ribbed newt</name>
    <dbReference type="NCBI Taxonomy" id="8319"/>
    <lineage>
        <taxon>Eukaryota</taxon>
        <taxon>Metazoa</taxon>
        <taxon>Chordata</taxon>
        <taxon>Craniata</taxon>
        <taxon>Vertebrata</taxon>
        <taxon>Euteleostomi</taxon>
        <taxon>Amphibia</taxon>
        <taxon>Batrachia</taxon>
        <taxon>Caudata</taxon>
        <taxon>Salamandroidea</taxon>
        <taxon>Salamandridae</taxon>
        <taxon>Pleurodelinae</taxon>
        <taxon>Pleurodeles</taxon>
    </lineage>
</organism>
<proteinExistence type="predicted"/>
<keyword evidence="3" id="KW-1185">Reference proteome</keyword>
<comment type="caution">
    <text evidence="2">The sequence shown here is derived from an EMBL/GenBank/DDBJ whole genome shotgun (WGS) entry which is preliminary data.</text>
</comment>
<gene>
    <name evidence="2" type="ORF">NDU88_005746</name>
</gene>
<evidence type="ECO:0000313" key="2">
    <source>
        <dbReference type="EMBL" id="KAJ1165318.1"/>
    </source>
</evidence>
<feature type="region of interest" description="Disordered" evidence="1">
    <location>
        <begin position="1"/>
        <end position="22"/>
    </location>
</feature>
<reference evidence="2" key="1">
    <citation type="journal article" date="2022" name="bioRxiv">
        <title>Sequencing and chromosome-scale assembly of the giantPleurodeles waltlgenome.</title>
        <authorList>
            <person name="Brown T."/>
            <person name="Elewa A."/>
            <person name="Iarovenko S."/>
            <person name="Subramanian E."/>
            <person name="Araus A.J."/>
            <person name="Petzold A."/>
            <person name="Susuki M."/>
            <person name="Suzuki K.-i.T."/>
            <person name="Hayashi T."/>
            <person name="Toyoda A."/>
            <person name="Oliveira C."/>
            <person name="Osipova E."/>
            <person name="Leigh N.D."/>
            <person name="Simon A."/>
            <person name="Yun M.H."/>
        </authorList>
    </citation>
    <scope>NUCLEOTIDE SEQUENCE</scope>
    <source>
        <strain evidence="2">20211129_DDA</strain>
        <tissue evidence="2">Liver</tissue>
    </source>
</reference>
<evidence type="ECO:0000256" key="1">
    <source>
        <dbReference type="SAM" id="MobiDB-lite"/>
    </source>
</evidence>